<keyword evidence="7" id="KW-1185">Reference proteome</keyword>
<reference evidence="6 7" key="1">
    <citation type="submission" date="2019-04" db="EMBL/GenBank/DDBJ databases">
        <authorList>
            <person name="Park S."/>
            <person name="Yoon J.-H."/>
        </authorList>
    </citation>
    <scope>NUCLEOTIDE SEQUENCE [LARGE SCALE GENOMIC DNA]</scope>
    <source>
        <strain evidence="6 7">HJM-18</strain>
    </source>
</reference>
<dbReference type="AlphaFoldDB" id="A0A4Z1BJH6"/>
<dbReference type="PANTHER" id="PTHR43078">
    <property type="entry name" value="UDP-GLUCURONIC ACID DECARBOXYLASE-RELATED"/>
    <property type="match status" value="1"/>
</dbReference>
<dbReference type="RefSeq" id="WP_135802631.1">
    <property type="nucleotide sequence ID" value="NZ_SRPF01000002.1"/>
</dbReference>
<dbReference type="InterPro" id="IPR044516">
    <property type="entry name" value="UXS-like"/>
</dbReference>
<dbReference type="GO" id="GO:0048040">
    <property type="term" value="F:UDP-glucuronate decarboxylase activity"/>
    <property type="evidence" value="ECO:0007669"/>
    <property type="project" value="TreeGrafter"/>
</dbReference>
<feature type="domain" description="NAD-dependent epimerase/dehydratase" evidence="5">
    <location>
        <begin position="27"/>
        <end position="275"/>
    </location>
</feature>
<sequence length="351" mass="38749">MNKIIDEDLQNIIGADLPWGKLSGSKIVVTGAGGFLGGYLVRSLLRLNQSGKLGRPIRVIAVVRNIDLAKQSLFDCLDVPDLEFFEWDLNQIAVPNISGCNYVIHAASLASPRFYSTNPVDTLLPNSVGTAALLQLLTNSSDPRGFLFVSSSEVYGKVPDNSVLQEGDYGVLDPATVRSCYAESKRLGETLCVSWSQQYKIPTFIVRPFHTYGPGLQPNDGRVFADFAFNIIRGENIVMNSDGTARRAFCYVTDAVIGFFTVLLKGVCGNPYNVANPEGELSVRELADLLVTLYPDKKLEVEMRSQQSNYLKSTFNRLIPDIANLSRIGWKPLVAPEMGFRRMIESYSSNE</sequence>
<evidence type="ECO:0000256" key="2">
    <source>
        <dbReference type="ARBA" id="ARBA00022793"/>
    </source>
</evidence>
<evidence type="ECO:0000256" key="4">
    <source>
        <dbReference type="ARBA" id="ARBA00023239"/>
    </source>
</evidence>
<evidence type="ECO:0000256" key="1">
    <source>
        <dbReference type="ARBA" id="ARBA00001911"/>
    </source>
</evidence>
<evidence type="ECO:0000256" key="3">
    <source>
        <dbReference type="ARBA" id="ARBA00023027"/>
    </source>
</evidence>
<evidence type="ECO:0000313" key="7">
    <source>
        <dbReference type="Proteomes" id="UP000298325"/>
    </source>
</evidence>
<dbReference type="EMBL" id="SRPF01000002">
    <property type="protein sequence ID" value="TGN39967.1"/>
    <property type="molecule type" value="Genomic_DNA"/>
</dbReference>
<keyword evidence="4" id="KW-0456">Lyase</keyword>
<comment type="caution">
    <text evidence="6">The sequence shown here is derived from an EMBL/GenBank/DDBJ whole genome shotgun (WGS) entry which is preliminary data.</text>
</comment>
<keyword evidence="2" id="KW-0210">Decarboxylase</keyword>
<evidence type="ECO:0000313" key="6">
    <source>
        <dbReference type="EMBL" id="TGN39967.1"/>
    </source>
</evidence>
<protein>
    <submittedName>
        <fullName evidence="6">NAD-dependent epimerase/dehydratase family protein</fullName>
    </submittedName>
</protein>
<dbReference type="GO" id="GO:0005737">
    <property type="term" value="C:cytoplasm"/>
    <property type="evidence" value="ECO:0007669"/>
    <property type="project" value="TreeGrafter"/>
</dbReference>
<dbReference type="Pfam" id="PF01370">
    <property type="entry name" value="Epimerase"/>
    <property type="match status" value="1"/>
</dbReference>
<keyword evidence="3" id="KW-0520">NAD</keyword>
<dbReference type="GO" id="GO:0042732">
    <property type="term" value="P:D-xylose metabolic process"/>
    <property type="evidence" value="ECO:0007669"/>
    <property type="project" value="InterPro"/>
</dbReference>
<dbReference type="Proteomes" id="UP000298325">
    <property type="component" value="Unassembled WGS sequence"/>
</dbReference>
<dbReference type="GO" id="GO:0070403">
    <property type="term" value="F:NAD+ binding"/>
    <property type="evidence" value="ECO:0007669"/>
    <property type="project" value="InterPro"/>
</dbReference>
<accession>A0A4Z1BJH6</accession>
<gene>
    <name evidence="6" type="ORF">E5Q11_06630</name>
</gene>
<dbReference type="InterPro" id="IPR036291">
    <property type="entry name" value="NAD(P)-bd_dom_sf"/>
</dbReference>
<dbReference type="InterPro" id="IPR001509">
    <property type="entry name" value="Epimerase_deHydtase"/>
</dbReference>
<organism evidence="6 7">
    <name type="scientific">Marinobacter confluentis</name>
    <dbReference type="NCBI Taxonomy" id="1697557"/>
    <lineage>
        <taxon>Bacteria</taxon>
        <taxon>Pseudomonadati</taxon>
        <taxon>Pseudomonadota</taxon>
        <taxon>Gammaproteobacteria</taxon>
        <taxon>Pseudomonadales</taxon>
        <taxon>Marinobacteraceae</taxon>
        <taxon>Marinobacter</taxon>
    </lineage>
</organism>
<dbReference type="PANTHER" id="PTHR43078:SF7">
    <property type="entry name" value="UDP-GLUCURONATE DECARBOXYLASE"/>
    <property type="match status" value="1"/>
</dbReference>
<comment type="cofactor">
    <cofactor evidence="1">
        <name>NAD(+)</name>
        <dbReference type="ChEBI" id="CHEBI:57540"/>
    </cofactor>
</comment>
<proteinExistence type="predicted"/>
<dbReference type="Gene3D" id="3.40.50.720">
    <property type="entry name" value="NAD(P)-binding Rossmann-like Domain"/>
    <property type="match status" value="1"/>
</dbReference>
<evidence type="ECO:0000259" key="5">
    <source>
        <dbReference type="Pfam" id="PF01370"/>
    </source>
</evidence>
<dbReference type="SUPFAM" id="SSF51735">
    <property type="entry name" value="NAD(P)-binding Rossmann-fold domains"/>
    <property type="match status" value="1"/>
</dbReference>
<name>A0A4Z1BJH6_9GAMM</name>
<dbReference type="OrthoDB" id="9803010at2"/>